<dbReference type="EMBL" id="JASCIQ010000018">
    <property type="protein sequence ID" value="MDI3405720.1"/>
    <property type="molecule type" value="Genomic_DNA"/>
</dbReference>
<dbReference type="Gene3D" id="3.20.20.150">
    <property type="entry name" value="Divalent-metal-dependent TIM barrel enzymes"/>
    <property type="match status" value="1"/>
</dbReference>
<accession>A0ABT6SCN0</accession>
<evidence type="ECO:0000259" key="2">
    <source>
        <dbReference type="Pfam" id="PF01261"/>
    </source>
</evidence>
<comment type="caution">
    <text evidence="3">The sequence shown here is derived from an EMBL/GenBank/DDBJ whole genome shotgun (WGS) entry which is preliminary data.</text>
</comment>
<protein>
    <submittedName>
        <fullName evidence="3">Sugar phosphate isomerase/epimerase family protein</fullName>
    </submittedName>
</protein>
<gene>
    <name evidence="3" type="ORF">QIS96_18070</name>
</gene>
<dbReference type="SUPFAM" id="SSF51658">
    <property type="entry name" value="Xylose isomerase-like"/>
    <property type="match status" value="1"/>
</dbReference>
<dbReference type="PANTHER" id="PTHR12110">
    <property type="entry name" value="HYDROXYPYRUVATE ISOMERASE"/>
    <property type="match status" value="1"/>
</dbReference>
<keyword evidence="3" id="KW-0413">Isomerase</keyword>
<keyword evidence="4" id="KW-1185">Reference proteome</keyword>
<dbReference type="InterPro" id="IPR050312">
    <property type="entry name" value="IolE/XylAMocC-like"/>
</dbReference>
<dbReference type="GO" id="GO:0016853">
    <property type="term" value="F:isomerase activity"/>
    <property type="evidence" value="ECO:0007669"/>
    <property type="project" value="UniProtKB-KW"/>
</dbReference>
<sequence>MPADTRPDPDASAPALAPAPAPAPALAFAPPPGIRYAGIGDEAAPGLAGQLDAVRQLGWNAVELRTVDGRALADLDDRAFGDLTEQLAATGTDVVCVDSRIADWSRPVTGPFALDTDELRTLARRCPALGTRHVRVMSYPDDGLAEPEWARRVKQRMTALARQAEDAGLVLLHENCAGWAGSRADRMLDLLAHVDSPALRLLFDTGNGVPYGYGATELLTAVLDHVGHVHIKDALPTGPGQAAYTLPGHGAAELRECLGLLLCTGWRGVWSIEPHTRLRPHDGTDARGEDSVDAFVAYGRELERLVAEEVLEAEAGAVPVPSAVPEPSAHVGGVHVGGAHV</sequence>
<dbReference type="InterPro" id="IPR036237">
    <property type="entry name" value="Xyl_isomerase-like_sf"/>
</dbReference>
<reference evidence="3 4" key="1">
    <citation type="submission" date="2023-05" db="EMBL/GenBank/DDBJ databases">
        <title>Draft genome sequence of Streptomyces sp. B-S-A6 isolated from a cave soil in Thailand.</title>
        <authorList>
            <person name="Chamroensaksri N."/>
            <person name="Muangham S."/>
        </authorList>
    </citation>
    <scope>NUCLEOTIDE SEQUENCE [LARGE SCALE GENOMIC DNA]</scope>
    <source>
        <strain evidence="3 4">B-S-A6</strain>
    </source>
</reference>
<dbReference type="PANTHER" id="PTHR12110:SF21">
    <property type="entry name" value="XYLOSE ISOMERASE-LIKE TIM BARREL DOMAIN-CONTAINING PROTEIN"/>
    <property type="match status" value="1"/>
</dbReference>
<evidence type="ECO:0000313" key="3">
    <source>
        <dbReference type="EMBL" id="MDI3405720.1"/>
    </source>
</evidence>
<evidence type="ECO:0000313" key="4">
    <source>
        <dbReference type="Proteomes" id="UP001223978"/>
    </source>
</evidence>
<feature type="region of interest" description="Disordered" evidence="1">
    <location>
        <begin position="1"/>
        <end position="24"/>
    </location>
</feature>
<dbReference type="Proteomes" id="UP001223978">
    <property type="component" value="Unassembled WGS sequence"/>
</dbReference>
<name>A0ABT6SCN0_9ACTN</name>
<proteinExistence type="predicted"/>
<evidence type="ECO:0000256" key="1">
    <source>
        <dbReference type="SAM" id="MobiDB-lite"/>
    </source>
</evidence>
<dbReference type="InterPro" id="IPR013022">
    <property type="entry name" value="Xyl_isomerase-like_TIM-brl"/>
</dbReference>
<dbReference type="Pfam" id="PF01261">
    <property type="entry name" value="AP_endonuc_2"/>
    <property type="match status" value="1"/>
</dbReference>
<organism evidence="3 4">
    <name type="scientific">Streptomyces cavernicola</name>
    <dbReference type="NCBI Taxonomy" id="3043613"/>
    <lineage>
        <taxon>Bacteria</taxon>
        <taxon>Bacillati</taxon>
        <taxon>Actinomycetota</taxon>
        <taxon>Actinomycetes</taxon>
        <taxon>Kitasatosporales</taxon>
        <taxon>Streptomycetaceae</taxon>
        <taxon>Streptomyces</taxon>
    </lineage>
</organism>
<feature type="domain" description="Xylose isomerase-like TIM barrel" evidence="2">
    <location>
        <begin position="51"/>
        <end position="279"/>
    </location>
</feature>
<dbReference type="RefSeq" id="WP_282543662.1">
    <property type="nucleotide sequence ID" value="NZ_JASCIQ010000018.1"/>
</dbReference>